<feature type="transmembrane region" description="Helical" evidence="2">
    <location>
        <begin position="227"/>
        <end position="247"/>
    </location>
</feature>
<keyword evidence="5" id="KW-1185">Reference proteome</keyword>
<keyword evidence="2" id="KW-1133">Transmembrane helix</keyword>
<feature type="transmembrane region" description="Helical" evidence="2">
    <location>
        <begin position="111"/>
        <end position="131"/>
    </location>
</feature>
<evidence type="ECO:0000256" key="2">
    <source>
        <dbReference type="SAM" id="Phobius"/>
    </source>
</evidence>
<keyword evidence="2" id="KW-0812">Transmembrane</keyword>
<feature type="transmembrane region" description="Helical" evidence="2">
    <location>
        <begin position="151"/>
        <end position="176"/>
    </location>
</feature>
<dbReference type="RefSeq" id="WP_413268791.1">
    <property type="nucleotide sequence ID" value="NZ_JBHFNQ010000016.1"/>
</dbReference>
<dbReference type="InterPro" id="IPR013694">
    <property type="entry name" value="VIT"/>
</dbReference>
<name>A0ABV4WZB8_9CYAN</name>
<sequence length="887" mass="99904">MKKAFPVFFWVFNVTLLLIVYLGYLPYLAPAIITDAIAGQVPFNFLIPFVGLVGVPTTCTVMGALPKQQQSSSPKRFTRSLSLFQIFYGIEAPFLLLCLLRFFGLRDLNPATTLILLTGLIGTIAFTHWLLTASHPESNNTNLGHLVAHTLLLGIAIYLLTVAAFYLLPIALFSLIHSVNLIVFAVILLPLTILVIGFCTMPWGMARTYYHAWRESFNQLTSRYSRAQTIGLTAIVVVAWVGLFALVQPQPQIEAFKLLETPPKTEKARQELLQKSNVIRDGLLTAYLASYRYPRFKDESIYYMYRWLVPESGARTLQAMYDFLTSPFTYKGEYQDREKAAELYAQFFDTPIIRGERPAIEKALQSTFMRNEAKAGLMDVNKQRVLLAQQQITVKPQGDWADIEIYEVYQNQTSNLEEILYYFSLPETAVITGVWLGETGDRSLSFPFTVSPRGAAQQVYNQEVARRVDPALLEQVGPRNYRLRAFPIPQKGRGEMHLWLTYKVLKQNDTWPLPQLEERRNLYWNSATQRMINGKKVAAKDRWLPDSLPAKDGQPTLHQVALPGNYLIQGKPFDAEYKLPQNQRFAVILDGSYSMNAHRSDVVASFRWLQEQVLQQNTADLYLTAAQGTPKRLDGLQGFKPDRAIFFGTLEHRQMLQQFQQLQGNKSYDAIILLTDAGSYELTENSKTVLKLSAPLWMVHLGSFPAAYDDATLQALQDSGGGVAGDIKTAMQRIGTQPTLGTSLVNLVDGYAWFISQTTEAPQAVGGFSPIAARQWVTHLSRQMQPKDVKQLDAIHGVAKQYGIVTPYSSMIVLVNDRQREDLKRAEQKSDRFNREVEDQQLPQPSPLGVPGAPVSAVPEPAEWLLLLVGAIALALVYQFRRSTQLN</sequence>
<dbReference type="InterPro" id="IPR014270">
    <property type="entry name" value="PEP-CTERM_IMP"/>
</dbReference>
<reference evidence="4 5" key="1">
    <citation type="submission" date="2024-09" db="EMBL/GenBank/DDBJ databases">
        <title>Floridaenema gen nov. (Aerosakkonemataceae, Aerosakkonematales ord. nov., Cyanobacteria) from benthic tropical and subtropical fresh waters, with the description of four new species.</title>
        <authorList>
            <person name="Moretto J.A."/>
            <person name="Berthold D.E."/>
            <person name="Lefler F.W."/>
            <person name="Huang I.-S."/>
            <person name="Laughinghouse H. IV."/>
        </authorList>
    </citation>
    <scope>NUCLEOTIDE SEQUENCE [LARGE SCALE GENOMIC DNA]</scope>
    <source>
        <strain evidence="4 5">BLCC-F46</strain>
    </source>
</reference>
<comment type="caution">
    <text evidence="4">The sequence shown here is derived from an EMBL/GenBank/DDBJ whole genome shotgun (WGS) entry which is preliminary data.</text>
</comment>
<dbReference type="Pfam" id="PF08487">
    <property type="entry name" value="VIT"/>
    <property type="match status" value="1"/>
</dbReference>
<keyword evidence="2" id="KW-0472">Membrane</keyword>
<feature type="region of interest" description="Disordered" evidence="1">
    <location>
        <begin position="826"/>
        <end position="854"/>
    </location>
</feature>
<accession>A0ABV4WZB8</accession>
<dbReference type="Proteomes" id="UP001576774">
    <property type="component" value="Unassembled WGS sequence"/>
</dbReference>
<feature type="compositionally biased region" description="Basic and acidic residues" evidence="1">
    <location>
        <begin position="826"/>
        <end position="838"/>
    </location>
</feature>
<feature type="transmembrane region" description="Helical" evidence="2">
    <location>
        <begin position="45"/>
        <end position="65"/>
    </location>
</feature>
<feature type="domain" description="VIT" evidence="3">
    <location>
        <begin position="371"/>
        <end position="502"/>
    </location>
</feature>
<evidence type="ECO:0000256" key="1">
    <source>
        <dbReference type="SAM" id="MobiDB-lite"/>
    </source>
</evidence>
<proteinExistence type="predicted"/>
<feature type="transmembrane region" description="Helical" evidence="2">
    <location>
        <begin position="86"/>
        <end position="105"/>
    </location>
</feature>
<protein>
    <submittedName>
        <fullName evidence="4">TIGR02921 family PEP-CTERM protein</fullName>
    </submittedName>
</protein>
<evidence type="ECO:0000259" key="3">
    <source>
        <dbReference type="PROSITE" id="PS51468"/>
    </source>
</evidence>
<dbReference type="EMBL" id="JBHFNQ010000016">
    <property type="protein sequence ID" value="MFB2875631.1"/>
    <property type="molecule type" value="Genomic_DNA"/>
</dbReference>
<dbReference type="PROSITE" id="PS51468">
    <property type="entry name" value="VIT"/>
    <property type="match status" value="1"/>
</dbReference>
<dbReference type="NCBIfam" id="TIGR02921">
    <property type="entry name" value="PEP_integral"/>
    <property type="match status" value="1"/>
</dbReference>
<gene>
    <name evidence="4" type="ORF">ACE1CC_01945</name>
</gene>
<evidence type="ECO:0000313" key="5">
    <source>
        <dbReference type="Proteomes" id="UP001576774"/>
    </source>
</evidence>
<feature type="transmembrane region" description="Helical" evidence="2">
    <location>
        <begin position="7"/>
        <end position="25"/>
    </location>
</feature>
<organism evidence="4 5">
    <name type="scientific">Floridaenema aerugineum BLCC-F46</name>
    <dbReference type="NCBI Taxonomy" id="3153654"/>
    <lineage>
        <taxon>Bacteria</taxon>
        <taxon>Bacillati</taxon>
        <taxon>Cyanobacteriota</taxon>
        <taxon>Cyanophyceae</taxon>
        <taxon>Oscillatoriophycideae</taxon>
        <taxon>Aerosakkonematales</taxon>
        <taxon>Aerosakkonemataceae</taxon>
        <taxon>Floridanema</taxon>
        <taxon>Floridanema aerugineum</taxon>
    </lineage>
</organism>
<feature type="transmembrane region" description="Helical" evidence="2">
    <location>
        <begin position="182"/>
        <end position="206"/>
    </location>
</feature>
<evidence type="ECO:0000313" key="4">
    <source>
        <dbReference type="EMBL" id="MFB2875631.1"/>
    </source>
</evidence>